<dbReference type="InterPro" id="IPR002318">
    <property type="entry name" value="Ala-tRNA-lgiase_IIc"/>
</dbReference>
<dbReference type="InterPro" id="IPR050058">
    <property type="entry name" value="Ala-tRNA_ligase"/>
</dbReference>
<dbReference type="SUPFAM" id="SSF55186">
    <property type="entry name" value="ThrRS/AlaRS common domain"/>
    <property type="match status" value="1"/>
</dbReference>
<reference evidence="13 14" key="1">
    <citation type="submission" date="2018-03" db="EMBL/GenBank/DDBJ databases">
        <title>Mesoflavibacter sp. HG37 and Mesoflavibacter sp. HG96 sp.nov., two marine bacteria isolated from seawater of Western Pacific Ocean.</title>
        <authorList>
            <person name="Cheng H."/>
            <person name="Wu Y.-H."/>
            <person name="Guo L.-L."/>
            <person name="Xu X.-W."/>
        </authorList>
    </citation>
    <scope>NUCLEOTIDE SEQUENCE [LARGE SCALE GENOMIC DNA]</scope>
    <source>
        <strain evidence="13 14">KCTC 42117</strain>
    </source>
</reference>
<dbReference type="AlphaFoldDB" id="A0A2T1NM05"/>
<accession>A0A2T1NM05</accession>
<evidence type="ECO:0000256" key="4">
    <source>
        <dbReference type="ARBA" id="ARBA00022723"/>
    </source>
</evidence>
<gene>
    <name evidence="11" type="primary">alaS</name>
    <name evidence="13" type="ORF">C7H61_01810</name>
</gene>
<dbReference type="HAMAP" id="MF_00036_B">
    <property type="entry name" value="Ala_tRNA_synth_B"/>
    <property type="match status" value="1"/>
</dbReference>
<evidence type="ECO:0000256" key="2">
    <source>
        <dbReference type="ARBA" id="ARBA00022555"/>
    </source>
</evidence>
<dbReference type="Gene3D" id="3.30.54.20">
    <property type="match status" value="1"/>
</dbReference>
<dbReference type="Proteomes" id="UP000238430">
    <property type="component" value="Unassembled WGS sequence"/>
</dbReference>
<keyword evidence="3 11" id="KW-0436">Ligase</keyword>
<dbReference type="InterPro" id="IPR012947">
    <property type="entry name" value="tRNA_SAD"/>
</dbReference>
<dbReference type="PROSITE" id="PS50860">
    <property type="entry name" value="AA_TRNA_LIGASE_II_ALA"/>
    <property type="match status" value="1"/>
</dbReference>
<keyword evidence="2 11" id="KW-0820">tRNA-binding</keyword>
<comment type="catalytic activity">
    <reaction evidence="11">
        <text>tRNA(Ala) + L-alanine + ATP = L-alanyl-tRNA(Ala) + AMP + diphosphate</text>
        <dbReference type="Rhea" id="RHEA:12540"/>
        <dbReference type="Rhea" id="RHEA-COMP:9657"/>
        <dbReference type="Rhea" id="RHEA-COMP:9923"/>
        <dbReference type="ChEBI" id="CHEBI:30616"/>
        <dbReference type="ChEBI" id="CHEBI:33019"/>
        <dbReference type="ChEBI" id="CHEBI:57972"/>
        <dbReference type="ChEBI" id="CHEBI:78442"/>
        <dbReference type="ChEBI" id="CHEBI:78497"/>
        <dbReference type="ChEBI" id="CHEBI:456215"/>
        <dbReference type="EC" id="6.1.1.7"/>
    </reaction>
</comment>
<dbReference type="GO" id="GO:0008270">
    <property type="term" value="F:zinc ion binding"/>
    <property type="evidence" value="ECO:0007669"/>
    <property type="project" value="UniProtKB-UniRule"/>
</dbReference>
<evidence type="ECO:0000256" key="1">
    <source>
        <dbReference type="ARBA" id="ARBA00008226"/>
    </source>
</evidence>
<comment type="subcellular location">
    <subcellularLocation>
        <location evidence="11">Cytoplasm</location>
    </subcellularLocation>
</comment>
<dbReference type="Gene3D" id="3.10.310.40">
    <property type="match status" value="1"/>
</dbReference>
<dbReference type="PRINTS" id="PR00980">
    <property type="entry name" value="TRNASYNTHALA"/>
</dbReference>
<keyword evidence="9 11" id="KW-0648">Protein biosynthesis</keyword>
<evidence type="ECO:0000256" key="5">
    <source>
        <dbReference type="ARBA" id="ARBA00022741"/>
    </source>
</evidence>
<dbReference type="GO" id="GO:0002161">
    <property type="term" value="F:aminoacyl-tRNA deacylase activity"/>
    <property type="evidence" value="ECO:0007669"/>
    <property type="project" value="TreeGrafter"/>
</dbReference>
<feature type="binding site" evidence="11">
    <location>
        <position position="665"/>
    </location>
    <ligand>
        <name>Zn(2+)</name>
        <dbReference type="ChEBI" id="CHEBI:29105"/>
    </ligand>
</feature>
<dbReference type="GO" id="GO:0000049">
    <property type="term" value="F:tRNA binding"/>
    <property type="evidence" value="ECO:0007669"/>
    <property type="project" value="UniProtKB-KW"/>
</dbReference>
<comment type="function">
    <text evidence="11">Catalyzes the attachment of alanine to tRNA(Ala) in a two-step reaction: alanine is first activated by ATP to form Ala-AMP and then transferred to the acceptor end of tRNA(Ala). Also edits incorrectly charged Ser-tRNA(Ala) and Gly-tRNA(Ala) via its editing domain.</text>
</comment>
<comment type="cofactor">
    <cofactor evidence="11">
        <name>Zn(2+)</name>
        <dbReference type="ChEBI" id="CHEBI:29105"/>
    </cofactor>
    <text evidence="11">Binds 1 zinc ion per subunit.</text>
</comment>
<keyword evidence="14" id="KW-1185">Reference proteome</keyword>
<evidence type="ECO:0000313" key="13">
    <source>
        <dbReference type="EMBL" id="PSG93934.1"/>
    </source>
</evidence>
<dbReference type="InterPro" id="IPR045864">
    <property type="entry name" value="aa-tRNA-synth_II/BPL/LPL"/>
</dbReference>
<evidence type="ECO:0000256" key="3">
    <source>
        <dbReference type="ARBA" id="ARBA00022598"/>
    </source>
</evidence>
<dbReference type="EC" id="6.1.1.7" evidence="11"/>
<evidence type="ECO:0000256" key="10">
    <source>
        <dbReference type="ARBA" id="ARBA00023146"/>
    </source>
</evidence>
<comment type="similarity">
    <text evidence="1 11">Belongs to the class-II aminoacyl-tRNA synthetase family.</text>
</comment>
<dbReference type="FunFam" id="3.10.310.40:FF:000001">
    <property type="entry name" value="Alanine--tRNA ligase"/>
    <property type="match status" value="1"/>
</dbReference>
<keyword evidence="4 11" id="KW-0479">Metal-binding</keyword>
<dbReference type="SUPFAM" id="SSF101353">
    <property type="entry name" value="Putative anticodon-binding domain of alanyl-tRNA synthetase (AlaRS)"/>
    <property type="match status" value="1"/>
</dbReference>
<dbReference type="FunFam" id="3.30.54.20:FF:000001">
    <property type="entry name" value="Alanine--tRNA ligase"/>
    <property type="match status" value="1"/>
</dbReference>
<dbReference type="OrthoDB" id="9803884at2"/>
<dbReference type="InterPro" id="IPR018164">
    <property type="entry name" value="Ala-tRNA-synth_IIc_N"/>
</dbReference>
<dbReference type="PANTHER" id="PTHR11777">
    <property type="entry name" value="ALANYL-TRNA SYNTHETASE"/>
    <property type="match status" value="1"/>
</dbReference>
<comment type="domain">
    <text evidence="11">Consists of three domains; the N-terminal catalytic domain, the editing domain and the C-terminal C-Ala domain. The editing domain removes incorrectly charged amino acids, while the C-Ala domain, along with tRNA(Ala), serves as a bridge to cooperatively bring together the editing and aminoacylation centers thus stimulating deacylation of misacylated tRNAs.</text>
</comment>
<sequence length="871" mass="98827">MNSQDIRSTFLDFFKNKKHSIVPSAPMVLKDDPTLMFVNSGMAPFKEYFLGNAQPKNNRIADSQKCLRVSGKHNDLEEVGYDTYHHTLFEMLGNWSFGDYFKKEAIAWAWELLTEVYKIDKDILYVTVFEGSDDADNLGMDTEAYDIWKEYISEDRILKGNKKDNFWEMGDQGPCGPCSEIHVDIRSAEEKAKVDGKSLVNEDHPQVVEIWNLVFMQYNRKADGSLEELPNKHIDTGMGFERLCMVLQNKTSNYDTDVFTPLIREIETITHKDYGKEDKVDVAIRVISDHVRAVAFSIADGQLPSNNGAGYVIRRILRRAVRYGFTFLDKNEPFIYRLVNVLVEKMGQAFPELKAQKQLIENVIKEEETSFLRTLEQGLTILDRIVETAKGIEISGSKVFELKDTYGFPEDLTDLILREKGFTYNKEDYKKRLEEQQSRGRKASELKSDDWTILIEDEEQEFVGYDTLETNVKITKYRKVTSKKDGEMYQLVFNLTPFYAEGGGQVGDKGYLEDQHGDVVYILDTKKENNVAIHLTKNLPANITEKFKATVDAKQRYRTECNHTATHLLHQALREILGDHVEQKGSAVHSKYLRFDFSHFSKMTVEELRDVENFVNARIESKLPLQEQRNVPMEKALEEGAMALFGEKYGDAVRTIRFGQSIELCGGTHVNNTADIWHFKIVSESAVAAGIRRIEAITNDAVKSYFHDNNRAFFEMKDLLNNAKEPVKALQNLQEENTALKKQIEQLLKDKAQNIKGQLKSEIKEINGVNFLAKKLDLDASGIKDLCFELGSQFDNLFLLFGAENNGKAILSCYISKNLVESKGLNAGTIVRELGKHIQGGGGGQPFFATAGGKNPDGINAALSAVEAYLA</sequence>
<dbReference type="NCBIfam" id="TIGR00344">
    <property type="entry name" value="alaS"/>
    <property type="match status" value="1"/>
</dbReference>
<dbReference type="Pfam" id="PF07973">
    <property type="entry name" value="tRNA_SAD"/>
    <property type="match status" value="1"/>
</dbReference>
<keyword evidence="8 11" id="KW-0694">RNA-binding</keyword>
<name>A0A2T1NM05_9FLAO</name>
<keyword evidence="7 11" id="KW-0067">ATP-binding</keyword>
<feature type="binding site" evidence="11">
    <location>
        <position position="563"/>
    </location>
    <ligand>
        <name>Zn(2+)</name>
        <dbReference type="ChEBI" id="CHEBI:29105"/>
    </ligand>
</feature>
<evidence type="ECO:0000256" key="8">
    <source>
        <dbReference type="ARBA" id="ARBA00022884"/>
    </source>
</evidence>
<evidence type="ECO:0000256" key="9">
    <source>
        <dbReference type="ARBA" id="ARBA00022917"/>
    </source>
</evidence>
<dbReference type="Gene3D" id="3.30.930.10">
    <property type="entry name" value="Bira Bifunctional Protein, Domain 2"/>
    <property type="match status" value="1"/>
</dbReference>
<dbReference type="SUPFAM" id="SSF50447">
    <property type="entry name" value="Translation proteins"/>
    <property type="match status" value="1"/>
</dbReference>
<evidence type="ECO:0000259" key="12">
    <source>
        <dbReference type="PROSITE" id="PS50860"/>
    </source>
</evidence>
<dbReference type="GO" id="GO:0005524">
    <property type="term" value="F:ATP binding"/>
    <property type="evidence" value="ECO:0007669"/>
    <property type="project" value="UniProtKB-UniRule"/>
</dbReference>
<keyword evidence="6 11" id="KW-0862">Zinc</keyword>
<organism evidence="13 14">
    <name type="scientific">Mesoflavibacter zeaxanthinifaciens subsp. sabulilitoris</name>
    <dbReference type="NCBI Taxonomy" id="1520893"/>
    <lineage>
        <taxon>Bacteria</taxon>
        <taxon>Pseudomonadati</taxon>
        <taxon>Bacteroidota</taxon>
        <taxon>Flavobacteriia</taxon>
        <taxon>Flavobacteriales</taxon>
        <taxon>Flavobacteriaceae</taxon>
        <taxon>Mesoflavibacter</taxon>
    </lineage>
</organism>
<keyword evidence="10 11" id="KW-0030">Aminoacyl-tRNA synthetase</keyword>
<dbReference type="GO" id="GO:0005737">
    <property type="term" value="C:cytoplasm"/>
    <property type="evidence" value="ECO:0007669"/>
    <property type="project" value="UniProtKB-SubCell"/>
</dbReference>
<evidence type="ECO:0000256" key="11">
    <source>
        <dbReference type="HAMAP-Rule" id="MF_00036"/>
    </source>
</evidence>
<evidence type="ECO:0000313" key="14">
    <source>
        <dbReference type="Proteomes" id="UP000238430"/>
    </source>
</evidence>
<evidence type="ECO:0000256" key="6">
    <source>
        <dbReference type="ARBA" id="ARBA00022833"/>
    </source>
</evidence>
<keyword evidence="5 11" id="KW-0547">Nucleotide-binding</keyword>
<feature type="binding site" evidence="11">
    <location>
        <position position="669"/>
    </location>
    <ligand>
        <name>Zn(2+)</name>
        <dbReference type="ChEBI" id="CHEBI:29105"/>
    </ligand>
</feature>
<comment type="caution">
    <text evidence="13">The sequence shown here is derived from an EMBL/GenBank/DDBJ whole genome shotgun (WGS) entry which is preliminary data.</text>
</comment>
<dbReference type="InterPro" id="IPR018165">
    <property type="entry name" value="Ala-tRNA-synth_IIc_core"/>
</dbReference>
<dbReference type="RefSeq" id="WP_106676628.1">
    <property type="nucleotide sequence ID" value="NZ_JACHWV010000006.1"/>
</dbReference>
<dbReference type="InterPro" id="IPR003156">
    <property type="entry name" value="DHHA1_dom"/>
</dbReference>
<dbReference type="InterPro" id="IPR023033">
    <property type="entry name" value="Ala_tRNA_ligase_euk/bac"/>
</dbReference>
<protein>
    <recommendedName>
        <fullName evidence="11">Alanine--tRNA ligase</fullName>
        <ecNumber evidence="11">6.1.1.7</ecNumber>
    </recommendedName>
    <alternativeName>
        <fullName evidence="11">Alanyl-tRNA synthetase</fullName>
        <shortName evidence="11">AlaRS</shortName>
    </alternativeName>
</protein>
<dbReference type="SUPFAM" id="SSF55681">
    <property type="entry name" value="Class II aaRS and biotin synthetases"/>
    <property type="match status" value="1"/>
</dbReference>
<dbReference type="GO" id="GO:0004813">
    <property type="term" value="F:alanine-tRNA ligase activity"/>
    <property type="evidence" value="ECO:0007669"/>
    <property type="project" value="UniProtKB-UniRule"/>
</dbReference>
<dbReference type="PANTHER" id="PTHR11777:SF9">
    <property type="entry name" value="ALANINE--TRNA LIGASE, CYTOPLASMIC"/>
    <property type="match status" value="1"/>
</dbReference>
<keyword evidence="11" id="KW-0963">Cytoplasm</keyword>
<feature type="binding site" evidence="11">
    <location>
        <position position="567"/>
    </location>
    <ligand>
        <name>Zn(2+)</name>
        <dbReference type="ChEBI" id="CHEBI:29105"/>
    </ligand>
</feature>
<dbReference type="Pfam" id="PF01411">
    <property type="entry name" value="tRNA-synt_2c"/>
    <property type="match status" value="1"/>
</dbReference>
<dbReference type="FunFam" id="3.30.980.10:FF:000004">
    <property type="entry name" value="Alanine--tRNA ligase, cytoplasmic"/>
    <property type="match status" value="1"/>
</dbReference>
<dbReference type="EMBL" id="PXOT01000014">
    <property type="protein sequence ID" value="PSG93934.1"/>
    <property type="molecule type" value="Genomic_DNA"/>
</dbReference>
<dbReference type="CDD" id="cd00673">
    <property type="entry name" value="AlaRS_core"/>
    <property type="match status" value="1"/>
</dbReference>
<dbReference type="InterPro" id="IPR018163">
    <property type="entry name" value="Thr/Ala-tRNA-synth_IIc_edit"/>
</dbReference>
<dbReference type="Pfam" id="PF02272">
    <property type="entry name" value="DHHA1"/>
    <property type="match status" value="1"/>
</dbReference>
<evidence type="ECO:0000256" key="7">
    <source>
        <dbReference type="ARBA" id="ARBA00022840"/>
    </source>
</evidence>
<dbReference type="InterPro" id="IPR018162">
    <property type="entry name" value="Ala-tRNA-ligase_IIc_anticod-bd"/>
</dbReference>
<proteinExistence type="inferred from homology"/>
<dbReference type="FunFam" id="3.30.930.10:FF:000011">
    <property type="entry name" value="Alanine--tRNA ligase, cytoplasmic"/>
    <property type="match status" value="1"/>
</dbReference>
<dbReference type="Gene3D" id="3.30.980.10">
    <property type="entry name" value="Threonyl-trna Synthetase, Chain A, domain 2"/>
    <property type="match status" value="1"/>
</dbReference>
<dbReference type="InterPro" id="IPR009000">
    <property type="entry name" value="Transl_B-barrel_sf"/>
</dbReference>
<dbReference type="Gene3D" id="2.40.30.130">
    <property type="match status" value="1"/>
</dbReference>
<dbReference type="GO" id="GO:0006419">
    <property type="term" value="P:alanyl-tRNA aminoacylation"/>
    <property type="evidence" value="ECO:0007669"/>
    <property type="project" value="UniProtKB-UniRule"/>
</dbReference>
<feature type="domain" description="Alanyl-transfer RNA synthetases family profile" evidence="12">
    <location>
        <begin position="1"/>
        <end position="708"/>
    </location>
</feature>
<dbReference type="SMART" id="SM00863">
    <property type="entry name" value="tRNA_SAD"/>
    <property type="match status" value="1"/>
</dbReference>